<dbReference type="SUPFAM" id="SSF48452">
    <property type="entry name" value="TPR-like"/>
    <property type="match status" value="1"/>
</dbReference>
<evidence type="ECO:0000313" key="2">
    <source>
        <dbReference type="EMBL" id="MBM6826804.1"/>
    </source>
</evidence>
<gene>
    <name evidence="2" type="ORF">H6A13_06780</name>
</gene>
<dbReference type="AlphaFoldDB" id="A0A938X2C5"/>
<accession>A0A938X2C5</accession>
<evidence type="ECO:0000256" key="1">
    <source>
        <dbReference type="SAM" id="MobiDB-lite"/>
    </source>
</evidence>
<dbReference type="SUPFAM" id="SSF56112">
    <property type="entry name" value="Protein kinase-like (PK-like)"/>
    <property type="match status" value="1"/>
</dbReference>
<keyword evidence="3" id="KW-1185">Reference proteome</keyword>
<proteinExistence type="predicted"/>
<evidence type="ECO:0000313" key="3">
    <source>
        <dbReference type="Proteomes" id="UP000713880"/>
    </source>
</evidence>
<dbReference type="Proteomes" id="UP000713880">
    <property type="component" value="Unassembled WGS sequence"/>
</dbReference>
<protein>
    <recommendedName>
        <fullName evidence="4">Protein kinase domain-containing protein</fullName>
    </recommendedName>
</protein>
<dbReference type="InterPro" id="IPR011990">
    <property type="entry name" value="TPR-like_helical_dom_sf"/>
</dbReference>
<dbReference type="RefSeq" id="WP_204908852.1">
    <property type="nucleotide sequence ID" value="NZ_JACJLV010000017.1"/>
</dbReference>
<dbReference type="EMBL" id="JACJLV010000017">
    <property type="protein sequence ID" value="MBM6826804.1"/>
    <property type="molecule type" value="Genomic_DNA"/>
</dbReference>
<reference evidence="2" key="1">
    <citation type="submission" date="2020-08" db="EMBL/GenBank/DDBJ databases">
        <authorList>
            <person name="Cejkova D."/>
            <person name="Kubasova T."/>
            <person name="Jahodarova E."/>
            <person name="Rychlik I."/>
        </authorList>
    </citation>
    <scope>NUCLEOTIDE SEQUENCE</scope>
    <source>
        <strain evidence="2">An420c</strain>
    </source>
</reference>
<evidence type="ECO:0008006" key="4">
    <source>
        <dbReference type="Google" id="ProtNLM"/>
    </source>
</evidence>
<dbReference type="Gene3D" id="1.25.40.10">
    <property type="entry name" value="Tetratricopeptide repeat domain"/>
    <property type="match status" value="1"/>
</dbReference>
<comment type="caution">
    <text evidence="2">The sequence shown here is derived from an EMBL/GenBank/DDBJ whole genome shotgun (WGS) entry which is preliminary data.</text>
</comment>
<dbReference type="InterPro" id="IPR011009">
    <property type="entry name" value="Kinase-like_dom_sf"/>
</dbReference>
<feature type="compositionally biased region" description="Basic and acidic residues" evidence="1">
    <location>
        <begin position="249"/>
        <end position="263"/>
    </location>
</feature>
<organism evidence="2 3">
    <name type="scientific">Mordavella massiliensis</name>
    <dbReference type="NCBI Taxonomy" id="1871024"/>
    <lineage>
        <taxon>Bacteria</taxon>
        <taxon>Bacillati</taxon>
        <taxon>Bacillota</taxon>
        <taxon>Clostridia</taxon>
        <taxon>Eubacteriales</taxon>
        <taxon>Clostridiaceae</taxon>
        <taxon>Mordavella</taxon>
    </lineage>
</organism>
<feature type="region of interest" description="Disordered" evidence="1">
    <location>
        <begin position="231"/>
        <end position="263"/>
    </location>
</feature>
<sequence>MAVKEGYDVLRLIEHGQVCYISSEYVAGKPLAVWLKYHPRLPKEQLIGWILCMARQLEMLHKCKNHPCCRYVNPYSMIISEEGGLYLADMQAGSNEDLLRLMRRKSIREHFLPPEEPYYRKASVALDAYGLGRTIQYLLAMSEPDPPLGRRETAKLQKLISRCLKLSSGKPIQSISEIRKYIPVYQETQKRAIQKGRKILVAAALLTALGALGRWGISGIRDGDARALAAGEEVGEGSGENVNEAETSGEIKADGDKEKDRKETEKERIRLALAYFLEIGDYQKVQETLEPVLQTSRTAEELSAVAEAFLSPDTFAEEETETTQKDTETSWEAWKHHLEQLEELASEGGWNEEEEVAFWRCLIRGYQLSDEDEAAKEVIRLGESCLEQDVLEEAAEQEVRADMAGAYERTGEEETAAEWYARLLEQAEEKEERKEYFTKAAALYEQCGRTDLALELCAQGIKEFPQERALQIQHIRLLCQDPSVDRGICAQTIREYLSRDNTLADSEEFQKLQKEYGIKVEGEEVWVGE</sequence>
<dbReference type="Gene3D" id="1.10.510.10">
    <property type="entry name" value="Transferase(Phosphotransferase) domain 1"/>
    <property type="match status" value="1"/>
</dbReference>
<name>A0A938X2C5_9CLOT</name>
<reference evidence="2" key="2">
    <citation type="journal article" date="2021" name="Sci. Rep.">
        <title>The distribution of antibiotic resistance genes in chicken gut microbiota commensals.</title>
        <authorList>
            <person name="Juricova H."/>
            <person name="Matiasovicova J."/>
            <person name="Kubasova T."/>
            <person name="Cejkova D."/>
            <person name="Rychlik I."/>
        </authorList>
    </citation>
    <scope>NUCLEOTIDE SEQUENCE</scope>
    <source>
        <strain evidence="2">An420c</strain>
    </source>
</reference>